<dbReference type="SUPFAM" id="SSF51735">
    <property type="entry name" value="NAD(P)-binding Rossmann-fold domains"/>
    <property type="match status" value="1"/>
</dbReference>
<dbReference type="PANTHER" id="PTHR40459">
    <property type="entry name" value="CONSERVED HYPOTHETICAL ALANINE AND LEUCINE RICH PROTEIN"/>
    <property type="match status" value="1"/>
</dbReference>
<protein>
    <submittedName>
        <fullName evidence="3">Unannotated protein</fullName>
    </submittedName>
</protein>
<proteinExistence type="predicted"/>
<sequence>MNGGRLSVGVVGTGPVGVVLGQALASAGHMVIGVASTGGPTGTGGATGTGSASEEFDYVEALLPEVPMLSVEQVVKQSDLVLFALESTELLKVVSSVAESGIFKSGQLVAHTAGEFGIDILLPAVDQGVIPLAIHPAMSFTGTTLDLARIRESYFAVAAPKIALPIAQALVIEMGAEPIVVSEEDRKTYFEAISVASNFSKLIVNQSIGLLESVGVENARALLGPVIRSAVEEALAEGHTPINPEELLS</sequence>
<name>A0A6J6ICD5_9ZZZZ</name>
<accession>A0A6J6ICD5</accession>
<dbReference type="Pfam" id="PF10728">
    <property type="entry name" value="DUF2520"/>
    <property type="match status" value="1"/>
</dbReference>
<evidence type="ECO:0000313" key="3">
    <source>
        <dbReference type="EMBL" id="CAB4621839.1"/>
    </source>
</evidence>
<organism evidence="3">
    <name type="scientific">freshwater metagenome</name>
    <dbReference type="NCBI Taxonomy" id="449393"/>
    <lineage>
        <taxon>unclassified sequences</taxon>
        <taxon>metagenomes</taxon>
        <taxon>ecological metagenomes</taxon>
    </lineage>
</organism>
<reference evidence="3" key="1">
    <citation type="submission" date="2020-05" db="EMBL/GenBank/DDBJ databases">
        <authorList>
            <person name="Chiriac C."/>
            <person name="Salcher M."/>
            <person name="Ghai R."/>
            <person name="Kavagutti S V."/>
        </authorList>
    </citation>
    <scope>NUCLEOTIDE SEQUENCE</scope>
</reference>
<evidence type="ECO:0000259" key="1">
    <source>
        <dbReference type="Pfam" id="PF10727"/>
    </source>
</evidence>
<dbReference type="Gene3D" id="3.40.50.720">
    <property type="entry name" value="NAD(P)-binding Rossmann-like Domain"/>
    <property type="match status" value="1"/>
</dbReference>
<dbReference type="AlphaFoldDB" id="A0A6J6ICD5"/>
<dbReference type="Pfam" id="PF10727">
    <property type="entry name" value="Rossmann-like"/>
    <property type="match status" value="1"/>
</dbReference>
<feature type="domain" description="DUF2520" evidence="2">
    <location>
        <begin position="154"/>
        <end position="239"/>
    </location>
</feature>
<feature type="domain" description="Putative oxidoreductase/dehydrogenase Rossmann-like" evidence="1">
    <location>
        <begin position="4"/>
        <end position="136"/>
    </location>
</feature>
<gene>
    <name evidence="3" type="ORF">UFOPK1909_00615</name>
</gene>
<dbReference type="EMBL" id="CAEZVD010000053">
    <property type="protein sequence ID" value="CAB4621839.1"/>
    <property type="molecule type" value="Genomic_DNA"/>
</dbReference>
<dbReference type="InterPro" id="IPR036291">
    <property type="entry name" value="NAD(P)-bd_dom_sf"/>
</dbReference>
<dbReference type="InterPro" id="IPR019665">
    <property type="entry name" value="OxRdtase/DH_put_Rossmann_dom"/>
</dbReference>
<evidence type="ECO:0000259" key="2">
    <source>
        <dbReference type="Pfam" id="PF10728"/>
    </source>
</evidence>
<dbReference type="InterPro" id="IPR018931">
    <property type="entry name" value="DUF2520"/>
</dbReference>
<dbReference type="PANTHER" id="PTHR40459:SF1">
    <property type="entry name" value="CONSERVED HYPOTHETICAL ALANINE AND LEUCINE RICH PROTEIN"/>
    <property type="match status" value="1"/>
</dbReference>